<dbReference type="OrthoDB" id="304988at2759"/>
<dbReference type="eggNOG" id="ENOG502SNRA">
    <property type="taxonomic scope" value="Eukaryota"/>
</dbReference>
<dbReference type="AlphaFoldDB" id="G0QYI3"/>
<evidence type="ECO:0000313" key="1">
    <source>
        <dbReference type="EMBL" id="EGR29722.1"/>
    </source>
</evidence>
<dbReference type="GeneID" id="14905831"/>
<accession>G0QYI3</accession>
<protein>
    <submittedName>
        <fullName evidence="1">Uncharacterized protein</fullName>
    </submittedName>
</protein>
<gene>
    <name evidence="1" type="ORF">IMG5_149900</name>
</gene>
<dbReference type="STRING" id="857967.G0QYI3"/>
<reference evidence="1 2" key="1">
    <citation type="submission" date="2011-07" db="EMBL/GenBank/DDBJ databases">
        <authorList>
            <person name="Coyne R."/>
            <person name="Brami D."/>
            <person name="Johnson J."/>
            <person name="Hostetler J."/>
            <person name="Hannick L."/>
            <person name="Clark T."/>
            <person name="Cassidy-Hanley D."/>
            <person name="Inman J."/>
        </authorList>
    </citation>
    <scope>NUCLEOTIDE SEQUENCE [LARGE SCALE GENOMIC DNA]</scope>
    <source>
        <strain evidence="1 2">G5</strain>
    </source>
</reference>
<dbReference type="Proteomes" id="UP000008983">
    <property type="component" value="Unassembled WGS sequence"/>
</dbReference>
<sequence>YILIFKKYKYFQQVKIKQMPIKEGKAKLWFKTKEEEKEYDDRMVANIEIKSQDYDDENFSPVFNRKTQEFFLQPSERLTNDVSKILRPIQNLSFEQVMDKYYLYKRNNTYYRDWPFEKFIGGFGISYLILRELPLRNFYARAFVMYVFAAKLLDHLGNPFPYSGYGNLVAQESDWHHWDVRCYDQVWKALYLTRIPTAQNTVPEAVKWYGRQPGHLISQDHHWMPHFFAQKTQKYREIQWDGTNNMPINRLADPKHKDSYMIQFR</sequence>
<evidence type="ECO:0000313" key="2">
    <source>
        <dbReference type="Proteomes" id="UP000008983"/>
    </source>
</evidence>
<feature type="non-terminal residue" evidence="1">
    <location>
        <position position="1"/>
    </location>
</feature>
<proteinExistence type="predicted"/>
<organism evidence="1 2">
    <name type="scientific">Ichthyophthirius multifiliis</name>
    <name type="common">White spot disease agent</name>
    <name type="synonym">Ich</name>
    <dbReference type="NCBI Taxonomy" id="5932"/>
    <lineage>
        <taxon>Eukaryota</taxon>
        <taxon>Sar</taxon>
        <taxon>Alveolata</taxon>
        <taxon>Ciliophora</taxon>
        <taxon>Intramacronucleata</taxon>
        <taxon>Oligohymenophorea</taxon>
        <taxon>Hymenostomatida</taxon>
        <taxon>Ophryoglenina</taxon>
        <taxon>Ichthyophthirius</taxon>
    </lineage>
</organism>
<keyword evidence="2" id="KW-1185">Reference proteome</keyword>
<dbReference type="InParanoid" id="G0QYI3"/>
<name>G0QYI3_ICHMU</name>
<dbReference type="OMA" id="DGTQNMP"/>
<dbReference type="EMBL" id="GL984113">
    <property type="protein sequence ID" value="EGR29722.1"/>
    <property type="molecule type" value="Genomic_DNA"/>
</dbReference>
<dbReference type="RefSeq" id="XP_004030958.1">
    <property type="nucleotide sequence ID" value="XM_004030910.1"/>
</dbReference>